<dbReference type="EMBL" id="VCIZ01000002">
    <property type="protein sequence ID" value="TSP13960.1"/>
    <property type="molecule type" value="Genomic_DNA"/>
</dbReference>
<reference evidence="1 2" key="1">
    <citation type="submission" date="2019-05" db="EMBL/GenBank/DDBJ databases">
        <title>Whole genome sequence analysis of Cupriavidus campinensis S14E4C strain.</title>
        <authorList>
            <person name="Abbaszade G."/>
            <person name="Szabo A."/>
            <person name="Toumi M."/>
            <person name="Toth E."/>
        </authorList>
    </citation>
    <scope>NUCLEOTIDE SEQUENCE [LARGE SCALE GENOMIC DNA]</scope>
    <source>
        <strain evidence="1 2">S14E4C</strain>
    </source>
</reference>
<dbReference type="InterPro" id="IPR037221">
    <property type="entry name" value="H-type_lectin_dom_sf"/>
</dbReference>
<comment type="caution">
    <text evidence="1">The sequence shown here is derived from an EMBL/GenBank/DDBJ whole genome shotgun (WGS) entry which is preliminary data.</text>
</comment>
<sequence length="317" mass="35243">MSDTRANKSWATFNQSAWGISVDEDVLIAEVAGKHPKKAIAEAFSIVDARKMAFFKNVLRLLQVSETYVDNIAFRLSITESLSISEVCGKRYHLNEYEAFSLGDHLARAFQLNKSEAIAVAESYARPTKFIRKFAESVGLQDKLARKFGLNKREVMAILDEYVRRANAIVSDAILGSGEMNLTQFTELLEKGHAPGYDNFKTFIQGDYEFRRAIYRVTMNSANSDRGVLKRFKVAIDVPDRFERGSVTILDANAGVYIEFAKPFYVPPEVTCTLKGGTVIAIPRVLDGTTTTGFTVTLQLSDGTKVTGTVSWIAQGY</sequence>
<dbReference type="Proteomes" id="UP000318943">
    <property type="component" value="Unassembled WGS sequence"/>
</dbReference>
<accession>A0ABY3ESK5</accession>
<gene>
    <name evidence="1" type="ORF">FGG12_05675</name>
</gene>
<evidence type="ECO:0000313" key="1">
    <source>
        <dbReference type="EMBL" id="TSP13960.1"/>
    </source>
</evidence>
<dbReference type="SUPFAM" id="SSF141086">
    <property type="entry name" value="Agglutinin HPA-like"/>
    <property type="match status" value="1"/>
</dbReference>
<protein>
    <submittedName>
        <fullName evidence="1">Uncharacterized protein</fullName>
    </submittedName>
</protein>
<proteinExistence type="predicted"/>
<keyword evidence="2" id="KW-1185">Reference proteome</keyword>
<name>A0ABY3ESK5_9BURK</name>
<organism evidence="1 2">
    <name type="scientific">Cupriavidus campinensis</name>
    <dbReference type="NCBI Taxonomy" id="151783"/>
    <lineage>
        <taxon>Bacteria</taxon>
        <taxon>Pseudomonadati</taxon>
        <taxon>Pseudomonadota</taxon>
        <taxon>Betaproteobacteria</taxon>
        <taxon>Burkholderiales</taxon>
        <taxon>Burkholderiaceae</taxon>
        <taxon>Cupriavidus</taxon>
    </lineage>
</organism>
<dbReference type="RefSeq" id="WP_144196653.1">
    <property type="nucleotide sequence ID" value="NZ_VCIZ01000002.1"/>
</dbReference>
<evidence type="ECO:0000313" key="2">
    <source>
        <dbReference type="Proteomes" id="UP000318943"/>
    </source>
</evidence>